<comment type="caution">
    <text evidence="9">The sequence shown here is derived from an EMBL/GenBank/DDBJ whole genome shotgun (WGS) entry which is preliminary data.</text>
</comment>
<protein>
    <recommendedName>
        <fullName evidence="6">Glycolate oxidase iron-sulfur subunit</fullName>
        <ecNumber evidence="6">1.1.99.14</ecNumber>
    </recommendedName>
</protein>
<keyword evidence="6" id="KW-0813">Transport</keyword>
<keyword evidence="5 6" id="KW-0411">Iron-sulfur</keyword>
<dbReference type="AlphaFoldDB" id="A0A1E5FYC7"/>
<dbReference type="GO" id="GO:0019154">
    <property type="term" value="F:glycolate dehydrogenase activity"/>
    <property type="evidence" value="ECO:0007669"/>
    <property type="project" value="UniProtKB-EC"/>
</dbReference>
<dbReference type="PANTHER" id="PTHR32479:SF20">
    <property type="entry name" value="GLYCOLATE OXIDASE IRON-SULFUR SUBUNIT"/>
    <property type="match status" value="1"/>
</dbReference>
<dbReference type="GO" id="GO:0046872">
    <property type="term" value="F:metal ion binding"/>
    <property type="evidence" value="ECO:0007669"/>
    <property type="project" value="UniProtKB-UniRule"/>
</dbReference>
<evidence type="ECO:0000259" key="8">
    <source>
        <dbReference type="Pfam" id="PF13183"/>
    </source>
</evidence>
<evidence type="ECO:0000259" key="7">
    <source>
        <dbReference type="Pfam" id="PF02754"/>
    </source>
</evidence>
<evidence type="ECO:0000313" key="9">
    <source>
        <dbReference type="EMBL" id="OEF95573.1"/>
    </source>
</evidence>
<sequence>MAQYLLEQLDEDIIKCMKCGNCQAACPIYKETKMEGDVARGKIQLAAAVLKGKLGYSKSLEKRLLNCLTCKACSVTCPCGVDCTKIIIAARQALVAQRGLPKVKRAIFELVKRPKLFDVSMKTGAVFSPIAIDRKGKLRFPILNTKKVYPNLATKPFRDRYPEANKATEKAKEAAKKTMKVALFTGCSINYIYPNVGKSLVDILNANGIDVVIPKDQHCCGAPVYIHGDRKSATELAKSNVNVMKKYDVDAIITACGTCGSQWQKYFPEMLSGDELESTAKEIGAKVYDIAYFLTDVIKYNPENLGPVNRTVTYHDPCHLKRGMGVHSEPRELLKSIPELKFVEMQNADRCCGGAGSFSLTHFDLSMDIHKTKSDAVAKSGADTIVTGCGSCMMQFADGNDQIKSELPIMHTMEILAESYRNKEK</sequence>
<dbReference type="PIRSF" id="PIRSF000139">
    <property type="entry name" value="Glc_ox_4Fe-4S"/>
    <property type="match status" value="1"/>
</dbReference>
<proteinExistence type="predicted"/>
<dbReference type="PANTHER" id="PTHR32479">
    <property type="entry name" value="GLYCOLATE OXIDASE IRON-SULFUR SUBUNIT"/>
    <property type="match status" value="1"/>
</dbReference>
<feature type="domain" description="4Fe-4S ferredoxin-type" evidence="8">
    <location>
        <begin position="14"/>
        <end position="81"/>
    </location>
</feature>
<keyword evidence="10" id="KW-1185">Reference proteome</keyword>
<keyword evidence="6" id="KW-0249">Electron transport</keyword>
<name>A0A1E5FYC7_9FIRM</name>
<evidence type="ECO:0000256" key="3">
    <source>
        <dbReference type="ARBA" id="ARBA00022737"/>
    </source>
</evidence>
<accession>A0A1E5FYC7</accession>
<dbReference type="InterPro" id="IPR017896">
    <property type="entry name" value="4Fe4S_Fe-S-bd"/>
</dbReference>
<dbReference type="GO" id="GO:0051539">
    <property type="term" value="F:4 iron, 4 sulfur cluster binding"/>
    <property type="evidence" value="ECO:0007669"/>
    <property type="project" value="UniProtKB-UniRule"/>
</dbReference>
<dbReference type="PROSITE" id="PS00198">
    <property type="entry name" value="4FE4S_FER_1"/>
    <property type="match status" value="2"/>
</dbReference>
<evidence type="ECO:0000256" key="1">
    <source>
        <dbReference type="ARBA" id="ARBA00022485"/>
    </source>
</evidence>
<evidence type="ECO:0000256" key="5">
    <source>
        <dbReference type="ARBA" id="ARBA00023014"/>
    </source>
</evidence>
<dbReference type="OrthoDB" id="9770306at2"/>
<keyword evidence="3" id="KW-0677">Repeat</keyword>
<evidence type="ECO:0000256" key="2">
    <source>
        <dbReference type="ARBA" id="ARBA00022723"/>
    </source>
</evidence>
<dbReference type="Pfam" id="PF02754">
    <property type="entry name" value="CCG"/>
    <property type="match status" value="2"/>
</dbReference>
<dbReference type="InterPro" id="IPR009051">
    <property type="entry name" value="Helical_ferredxn"/>
</dbReference>
<dbReference type="RefSeq" id="WP_069644386.1">
    <property type="nucleotide sequence ID" value="NZ_MIJE01000036.1"/>
</dbReference>
<dbReference type="STRING" id="766136.BHF68_12000"/>
<dbReference type="SUPFAM" id="SSF46548">
    <property type="entry name" value="alpha-helical ferredoxin"/>
    <property type="match status" value="1"/>
</dbReference>
<dbReference type="InterPro" id="IPR017900">
    <property type="entry name" value="4Fe4S_Fe_S_CS"/>
</dbReference>
<reference evidence="9 10" key="1">
    <citation type="submission" date="2016-09" db="EMBL/GenBank/DDBJ databases">
        <title>Draft genome sequence for the type strain of Desulfuribacillus alkaliarsenatis AHT28, an obligately anaerobic, sulfidogenic bacterium isolated from Russian soda lake sediments.</title>
        <authorList>
            <person name="Abin C.A."/>
            <person name="Hollibaugh J.T."/>
        </authorList>
    </citation>
    <scope>NUCLEOTIDE SEQUENCE [LARGE SCALE GENOMIC DNA]</scope>
    <source>
        <strain evidence="9 10">AHT28</strain>
    </source>
</reference>
<evidence type="ECO:0000256" key="6">
    <source>
        <dbReference type="PIRNR" id="PIRNR000139"/>
    </source>
</evidence>
<comment type="cofactor">
    <cofactor evidence="6">
        <name>[4Fe-4S] cluster</name>
        <dbReference type="ChEBI" id="CHEBI:49883"/>
    </cofactor>
    <text evidence="6">Binds 2 [4Fe-4S] clusters.</text>
</comment>
<dbReference type="InterPro" id="IPR012257">
    <property type="entry name" value="Glc_ox_4Fe-4S"/>
</dbReference>
<gene>
    <name evidence="9" type="ORF">BHF68_12000</name>
</gene>
<organism evidence="9 10">
    <name type="scientific">Desulfuribacillus alkaliarsenatis</name>
    <dbReference type="NCBI Taxonomy" id="766136"/>
    <lineage>
        <taxon>Bacteria</taxon>
        <taxon>Bacillati</taxon>
        <taxon>Bacillota</taxon>
        <taxon>Desulfuribacillia</taxon>
        <taxon>Desulfuribacillales</taxon>
        <taxon>Desulfuribacillaceae</taxon>
        <taxon>Desulfuribacillus</taxon>
    </lineage>
</organism>
<evidence type="ECO:0000256" key="4">
    <source>
        <dbReference type="ARBA" id="ARBA00023004"/>
    </source>
</evidence>
<dbReference type="EC" id="1.1.99.14" evidence="6"/>
<keyword evidence="4 6" id="KW-0408">Iron</keyword>
<feature type="domain" description="Cysteine-rich" evidence="7">
    <location>
        <begin position="181"/>
        <end position="262"/>
    </location>
</feature>
<comment type="catalytic activity">
    <reaction evidence="6">
        <text>(R)-lactate + A = pyruvate + AH2</text>
        <dbReference type="Rhea" id="RHEA:15089"/>
        <dbReference type="ChEBI" id="CHEBI:13193"/>
        <dbReference type="ChEBI" id="CHEBI:15361"/>
        <dbReference type="ChEBI" id="CHEBI:16004"/>
        <dbReference type="ChEBI" id="CHEBI:17499"/>
    </reaction>
</comment>
<dbReference type="Pfam" id="PF13183">
    <property type="entry name" value="Fer4_8"/>
    <property type="match status" value="1"/>
</dbReference>
<dbReference type="Proteomes" id="UP000094296">
    <property type="component" value="Unassembled WGS sequence"/>
</dbReference>
<dbReference type="Gene3D" id="1.10.1060.10">
    <property type="entry name" value="Alpha-helical ferredoxin"/>
    <property type="match status" value="1"/>
</dbReference>
<evidence type="ECO:0000313" key="10">
    <source>
        <dbReference type="Proteomes" id="UP000094296"/>
    </source>
</evidence>
<comment type="catalytic activity">
    <reaction evidence="6">
        <text>glycolate + A = glyoxylate + AH2</text>
        <dbReference type="Rhea" id="RHEA:21264"/>
        <dbReference type="ChEBI" id="CHEBI:13193"/>
        <dbReference type="ChEBI" id="CHEBI:17499"/>
        <dbReference type="ChEBI" id="CHEBI:29805"/>
        <dbReference type="ChEBI" id="CHEBI:36655"/>
        <dbReference type="EC" id="1.1.99.14"/>
    </reaction>
</comment>
<dbReference type="InterPro" id="IPR004017">
    <property type="entry name" value="Cys_rich_dom"/>
</dbReference>
<dbReference type="EMBL" id="MIJE01000036">
    <property type="protein sequence ID" value="OEF95573.1"/>
    <property type="molecule type" value="Genomic_DNA"/>
</dbReference>
<feature type="domain" description="Cysteine-rich" evidence="7">
    <location>
        <begin position="312"/>
        <end position="396"/>
    </location>
</feature>
<comment type="function">
    <text evidence="6">Component of a complex that catalyzes the oxidation of glycolate to glyoxylate.</text>
</comment>
<keyword evidence="1 6" id="KW-0004">4Fe-4S</keyword>
<keyword evidence="2 6" id="KW-0479">Metal-binding</keyword>